<protein>
    <submittedName>
        <fullName evidence="4">SMP-30/gluconolactonase/LRE family protein</fullName>
    </submittedName>
</protein>
<dbReference type="InterPro" id="IPR051262">
    <property type="entry name" value="SMP-30/CGR1_Lactonase"/>
</dbReference>
<dbReference type="SUPFAM" id="SSF63829">
    <property type="entry name" value="Calcium-dependent phosphotriesterase"/>
    <property type="match status" value="1"/>
</dbReference>
<evidence type="ECO:0000313" key="4">
    <source>
        <dbReference type="EMBL" id="KAA1158073.1"/>
    </source>
</evidence>
<name>A0AB73BE41_9GAMM</name>
<dbReference type="Proteomes" id="UP000324162">
    <property type="component" value="Unassembled WGS sequence"/>
</dbReference>
<dbReference type="AlphaFoldDB" id="A0AB73BE41"/>
<feature type="domain" description="SMP-30/Gluconolactonase/LRE-like region" evidence="3">
    <location>
        <begin position="68"/>
        <end position="323"/>
    </location>
</feature>
<proteinExistence type="predicted"/>
<keyword evidence="1" id="KW-0378">Hydrolase</keyword>
<dbReference type="EMBL" id="SEUK01000053">
    <property type="protein sequence ID" value="KAA1158073.1"/>
    <property type="molecule type" value="Genomic_DNA"/>
</dbReference>
<dbReference type="RefSeq" id="WP_149614849.1">
    <property type="nucleotide sequence ID" value="NZ_SEUK01000053.1"/>
</dbReference>
<dbReference type="GO" id="GO:0016787">
    <property type="term" value="F:hydrolase activity"/>
    <property type="evidence" value="ECO:0007669"/>
    <property type="project" value="UniProtKB-KW"/>
</dbReference>
<accession>A0AB73BE41</accession>
<evidence type="ECO:0000256" key="1">
    <source>
        <dbReference type="ARBA" id="ARBA00022801"/>
    </source>
</evidence>
<organism evidence="4 5">
    <name type="scientific">Pseudoalteromonas fuliginea</name>
    <dbReference type="NCBI Taxonomy" id="1872678"/>
    <lineage>
        <taxon>Bacteria</taxon>
        <taxon>Pseudomonadati</taxon>
        <taxon>Pseudomonadota</taxon>
        <taxon>Gammaproteobacteria</taxon>
        <taxon>Alteromonadales</taxon>
        <taxon>Pseudoalteromonadaceae</taxon>
        <taxon>Pseudoalteromonas</taxon>
    </lineage>
</organism>
<comment type="caution">
    <text evidence="4">The sequence shown here is derived from an EMBL/GenBank/DDBJ whole genome shotgun (WGS) entry which is preliminary data.</text>
</comment>
<evidence type="ECO:0000259" key="3">
    <source>
        <dbReference type="Pfam" id="PF08450"/>
    </source>
</evidence>
<keyword evidence="2" id="KW-0732">Signal</keyword>
<dbReference type="InterPro" id="IPR011042">
    <property type="entry name" value="6-blade_b-propeller_TolB-like"/>
</dbReference>
<dbReference type="Pfam" id="PF08450">
    <property type="entry name" value="SGL"/>
    <property type="match status" value="1"/>
</dbReference>
<evidence type="ECO:0000256" key="2">
    <source>
        <dbReference type="SAM" id="SignalP"/>
    </source>
</evidence>
<feature type="signal peptide" evidence="2">
    <location>
        <begin position="1"/>
        <end position="27"/>
    </location>
</feature>
<dbReference type="PANTHER" id="PTHR47572">
    <property type="entry name" value="LIPOPROTEIN-RELATED"/>
    <property type="match status" value="1"/>
</dbReference>
<reference evidence="4 5" key="1">
    <citation type="submission" date="2019-01" db="EMBL/GenBank/DDBJ databases">
        <title>Genome sequences of marine Pseudoalteromonas species.</title>
        <authorList>
            <person name="Boraston A.B."/>
            <person name="Hehemann J.-H."/>
            <person name="Vickers C.J."/>
            <person name="Salama-Alber O."/>
            <person name="Abe K."/>
            <person name="Hettle A.J."/>
        </authorList>
    </citation>
    <scope>NUCLEOTIDE SEQUENCE [LARGE SCALE GENOMIC DNA]</scope>
    <source>
        <strain evidence="4 5">PS42</strain>
    </source>
</reference>
<dbReference type="InterPro" id="IPR013658">
    <property type="entry name" value="SGL"/>
</dbReference>
<evidence type="ECO:0000313" key="5">
    <source>
        <dbReference type="Proteomes" id="UP000324162"/>
    </source>
</evidence>
<gene>
    <name evidence="4" type="ORF">EU508_15865</name>
</gene>
<dbReference type="PANTHER" id="PTHR47572:SF4">
    <property type="entry name" value="LACTONASE DRP35"/>
    <property type="match status" value="1"/>
</dbReference>
<sequence>MIKIKHIINVLTALYLSAFALTGIALAEPTEKPLYEQGPYQIFNEQALEVLNLKMPLQILASGYEWLEGPVWVNQGGYLLYSDIPNHQVYKYTPGKGVSLYLAQSGYSNGLLVNAQNELVLLQSRARVVSKMKAPLSAPKSDYLPIVSHFNGQKFNSPNDGAFNNKGTLYFSDPPYGLPKQLNDENKELSFQGVYSVKDTGEITLLDDELIYPNGVALSNNNKILYVAASNENKPAWYQYYLNSNGDVISKSLFYQLPPIAKHGKGLPDGLKVHKSGIIFATGPNGLWLFNKKAELLAKITTPNMSANLAFNTQQNRVYITAHTQLLALDLK</sequence>
<dbReference type="Gene3D" id="2.120.10.30">
    <property type="entry name" value="TolB, C-terminal domain"/>
    <property type="match status" value="1"/>
</dbReference>
<feature type="chain" id="PRO_5044495388" evidence="2">
    <location>
        <begin position="28"/>
        <end position="332"/>
    </location>
</feature>